<feature type="non-terminal residue" evidence="6">
    <location>
        <position position="168"/>
    </location>
</feature>
<dbReference type="InterPro" id="IPR019775">
    <property type="entry name" value="WD40_repeat_CS"/>
</dbReference>
<dbReference type="SUPFAM" id="SSF50978">
    <property type="entry name" value="WD40 repeat-like"/>
    <property type="match status" value="1"/>
</dbReference>
<evidence type="ECO:0000313" key="6">
    <source>
        <dbReference type="EMBL" id="CAG8470271.1"/>
    </source>
</evidence>
<dbReference type="OrthoDB" id="427795at2759"/>
<reference evidence="6" key="1">
    <citation type="submission" date="2021-06" db="EMBL/GenBank/DDBJ databases">
        <authorList>
            <person name="Kallberg Y."/>
            <person name="Tangrot J."/>
            <person name="Rosling A."/>
        </authorList>
    </citation>
    <scope>NUCLEOTIDE SEQUENCE</scope>
    <source>
        <strain evidence="6">IA702</strain>
    </source>
</reference>
<dbReference type="Pfam" id="PF00400">
    <property type="entry name" value="WD40"/>
    <property type="match status" value="3"/>
</dbReference>
<dbReference type="SMART" id="SM00320">
    <property type="entry name" value="WD40"/>
    <property type="match status" value="3"/>
</dbReference>
<dbReference type="PROSITE" id="PS50082">
    <property type="entry name" value="WD_REPEATS_2"/>
    <property type="match status" value="3"/>
</dbReference>
<dbReference type="InterPro" id="IPR036322">
    <property type="entry name" value="WD40_repeat_dom_sf"/>
</dbReference>
<name>A0A9N8VXY5_9GLOM</name>
<dbReference type="GO" id="GO:0005634">
    <property type="term" value="C:nucleus"/>
    <property type="evidence" value="ECO:0007669"/>
    <property type="project" value="UniProtKB-SubCell"/>
</dbReference>
<keyword evidence="4" id="KW-0539">Nucleus</keyword>
<keyword evidence="2 5" id="KW-0853">WD repeat</keyword>
<protein>
    <submittedName>
        <fullName evidence="6">2848_t:CDS:1</fullName>
    </submittedName>
</protein>
<evidence type="ECO:0000256" key="5">
    <source>
        <dbReference type="PROSITE-ProRule" id="PRU00221"/>
    </source>
</evidence>
<dbReference type="Proteomes" id="UP000789572">
    <property type="component" value="Unassembled WGS sequence"/>
</dbReference>
<dbReference type="PRINTS" id="PR00320">
    <property type="entry name" value="GPROTEINBRPT"/>
</dbReference>
<evidence type="ECO:0000313" key="7">
    <source>
        <dbReference type="Proteomes" id="UP000789572"/>
    </source>
</evidence>
<accession>A0A9N8VXY5</accession>
<keyword evidence="3" id="KW-0677">Repeat</keyword>
<evidence type="ECO:0000256" key="4">
    <source>
        <dbReference type="ARBA" id="ARBA00023242"/>
    </source>
</evidence>
<organism evidence="6 7">
    <name type="scientific">Paraglomus occultum</name>
    <dbReference type="NCBI Taxonomy" id="144539"/>
    <lineage>
        <taxon>Eukaryota</taxon>
        <taxon>Fungi</taxon>
        <taxon>Fungi incertae sedis</taxon>
        <taxon>Mucoromycota</taxon>
        <taxon>Glomeromycotina</taxon>
        <taxon>Glomeromycetes</taxon>
        <taxon>Paraglomerales</taxon>
        <taxon>Paraglomeraceae</taxon>
        <taxon>Paraglomus</taxon>
    </lineage>
</organism>
<feature type="repeat" description="WD" evidence="5">
    <location>
        <begin position="122"/>
        <end position="155"/>
    </location>
</feature>
<feature type="repeat" description="WD" evidence="5">
    <location>
        <begin position="21"/>
        <end position="57"/>
    </location>
</feature>
<gene>
    <name evidence="6" type="ORF">POCULU_LOCUS1007</name>
</gene>
<dbReference type="InterPro" id="IPR050459">
    <property type="entry name" value="WD_repeat_RBAP46/RBAP48/MSI1"/>
</dbReference>
<dbReference type="Gene3D" id="2.130.10.10">
    <property type="entry name" value="YVTN repeat-like/Quinoprotein amine dehydrogenase"/>
    <property type="match status" value="1"/>
</dbReference>
<evidence type="ECO:0000256" key="3">
    <source>
        <dbReference type="ARBA" id="ARBA00022737"/>
    </source>
</evidence>
<proteinExistence type="predicted"/>
<dbReference type="AlphaFoldDB" id="A0A9N8VXY5"/>
<dbReference type="PANTHER" id="PTHR22850">
    <property type="entry name" value="WD40 REPEAT FAMILY"/>
    <property type="match status" value="1"/>
</dbReference>
<dbReference type="InterPro" id="IPR015943">
    <property type="entry name" value="WD40/YVTN_repeat-like_dom_sf"/>
</dbReference>
<dbReference type="InterPro" id="IPR001680">
    <property type="entry name" value="WD40_rpt"/>
</dbReference>
<dbReference type="EMBL" id="CAJVPJ010000064">
    <property type="protein sequence ID" value="CAG8470271.1"/>
    <property type="molecule type" value="Genomic_DNA"/>
</dbReference>
<evidence type="ECO:0000256" key="1">
    <source>
        <dbReference type="ARBA" id="ARBA00004123"/>
    </source>
</evidence>
<dbReference type="PROSITE" id="PS00678">
    <property type="entry name" value="WD_REPEATS_1"/>
    <property type="match status" value="2"/>
</dbReference>
<keyword evidence="7" id="KW-1185">Reference proteome</keyword>
<dbReference type="InterPro" id="IPR020472">
    <property type="entry name" value="WD40_PAC1"/>
</dbReference>
<dbReference type="PROSITE" id="PS50294">
    <property type="entry name" value="WD_REPEATS_REGION"/>
    <property type="match status" value="2"/>
</dbReference>
<comment type="subcellular location">
    <subcellularLocation>
        <location evidence="1">Nucleus</location>
    </subcellularLocation>
</comment>
<evidence type="ECO:0000256" key="2">
    <source>
        <dbReference type="ARBA" id="ARBA00022574"/>
    </source>
</evidence>
<sequence length="168" mass="19375">ADKRFMIWDTRNDREKPAYNIIAHEKAVNALAFNPHNEHVVATGSVDMNVSLWDLRNLKYKLHMMEYHKDEILCLKWAPFDETILASSSGDRRVCIWDLSRIGEDQTAEDAEEGPSELLFVHGGHTDRVRDFSWNPHTQWVIASVADDNIMQIWQPSNSIVTTEDLDP</sequence>
<comment type="caution">
    <text evidence="6">The sequence shown here is derived from an EMBL/GenBank/DDBJ whole genome shotgun (WGS) entry which is preliminary data.</text>
</comment>
<feature type="repeat" description="WD" evidence="5">
    <location>
        <begin position="65"/>
        <end position="100"/>
    </location>
</feature>